<dbReference type="InterPro" id="IPR027417">
    <property type="entry name" value="P-loop_NTPase"/>
</dbReference>
<dbReference type="RefSeq" id="WP_344761526.1">
    <property type="nucleotide sequence ID" value="NZ_BAAAZE010000002.1"/>
</dbReference>
<reference evidence="6" key="1">
    <citation type="journal article" date="2019" name="Int. J. Syst. Evol. Microbiol.">
        <title>The Global Catalogue of Microorganisms (GCM) 10K type strain sequencing project: providing services to taxonomists for standard genome sequencing and annotation.</title>
        <authorList>
            <consortium name="The Broad Institute Genomics Platform"/>
            <consortium name="The Broad Institute Genome Sequencing Center for Infectious Disease"/>
            <person name="Wu L."/>
            <person name="Ma J."/>
        </authorList>
    </citation>
    <scope>NUCLEOTIDE SEQUENCE [LARGE SCALE GENOMIC DNA]</scope>
    <source>
        <strain evidence="6">JCM 16673</strain>
    </source>
</reference>
<keyword evidence="3" id="KW-0378">Hydrolase</keyword>
<dbReference type="SUPFAM" id="SSF52540">
    <property type="entry name" value="P-loop containing nucleoside triphosphate hydrolases"/>
    <property type="match status" value="1"/>
</dbReference>
<dbReference type="InterPro" id="IPR004130">
    <property type="entry name" value="Gpn"/>
</dbReference>
<dbReference type="Pfam" id="PF03029">
    <property type="entry name" value="ATP_bind_1"/>
    <property type="match status" value="1"/>
</dbReference>
<evidence type="ECO:0000313" key="6">
    <source>
        <dbReference type="Proteomes" id="UP001501353"/>
    </source>
</evidence>
<dbReference type="Proteomes" id="UP001501353">
    <property type="component" value="Unassembled WGS sequence"/>
</dbReference>
<keyword evidence="4" id="KW-0342">GTP-binding</keyword>
<dbReference type="PANTHER" id="PTHR42708:SF1">
    <property type="entry name" value="GLIDING MOTILITY PROTEIN MGLA"/>
    <property type="match status" value="1"/>
</dbReference>
<dbReference type="InterPro" id="IPR052705">
    <property type="entry name" value="Gliding_Motility_GTPase"/>
</dbReference>
<evidence type="ECO:0000256" key="3">
    <source>
        <dbReference type="ARBA" id="ARBA00022801"/>
    </source>
</evidence>
<proteinExistence type="inferred from homology"/>
<evidence type="ECO:0000313" key="5">
    <source>
        <dbReference type="EMBL" id="GAA4013072.1"/>
    </source>
</evidence>
<dbReference type="EMBL" id="BAAAZE010000002">
    <property type="protein sequence ID" value="GAA4013072.1"/>
    <property type="molecule type" value="Genomic_DNA"/>
</dbReference>
<name>A0ABP7SKV1_9BURK</name>
<evidence type="ECO:0000256" key="4">
    <source>
        <dbReference type="ARBA" id="ARBA00023134"/>
    </source>
</evidence>
<organism evidence="5 6">
    <name type="scientific">Actimicrobium antarcticum</name>
    <dbReference type="NCBI Taxonomy" id="1051899"/>
    <lineage>
        <taxon>Bacteria</taxon>
        <taxon>Pseudomonadati</taxon>
        <taxon>Pseudomonadota</taxon>
        <taxon>Betaproteobacteria</taxon>
        <taxon>Burkholderiales</taxon>
        <taxon>Oxalobacteraceae</taxon>
        <taxon>Actimicrobium</taxon>
    </lineage>
</organism>
<evidence type="ECO:0000256" key="2">
    <source>
        <dbReference type="ARBA" id="ARBA00022741"/>
    </source>
</evidence>
<comment type="caution">
    <text evidence="5">The sequence shown here is derived from an EMBL/GenBank/DDBJ whole genome shotgun (WGS) entry which is preliminary data.</text>
</comment>
<sequence>MTASITEHKILFTGTMGAGKTTAISAISEITPISTDVKNWDISVHKAMTTVGLDYGELTLENGDKLRLYGTPGQSRFDFMWKILSRGALGLVILIDNSRPDPLADLDVYLDGFADLIKRTSCVVGVGKTEGHPVPDINAFAERMERKGVLCPVFPADVREPEHVLQLLDLLLIQLES</sequence>
<comment type="similarity">
    <text evidence="1">Belongs to the GPN-loop GTPase family.</text>
</comment>
<protein>
    <submittedName>
        <fullName evidence="5">ATP/GTP-binding protein</fullName>
    </submittedName>
</protein>
<dbReference type="CDD" id="cd00882">
    <property type="entry name" value="Ras_like_GTPase"/>
    <property type="match status" value="1"/>
</dbReference>
<accession>A0ABP7SKV1</accession>
<keyword evidence="2" id="KW-0547">Nucleotide-binding</keyword>
<dbReference type="PANTHER" id="PTHR42708">
    <property type="entry name" value="ATP/GTP-BINDING PROTEIN-RELATED"/>
    <property type="match status" value="1"/>
</dbReference>
<keyword evidence="6" id="KW-1185">Reference proteome</keyword>
<evidence type="ECO:0000256" key="1">
    <source>
        <dbReference type="ARBA" id="ARBA00005290"/>
    </source>
</evidence>
<gene>
    <name evidence="5" type="ORF">GCM10022212_03800</name>
</gene>
<dbReference type="Gene3D" id="3.40.50.300">
    <property type="entry name" value="P-loop containing nucleotide triphosphate hydrolases"/>
    <property type="match status" value="1"/>
</dbReference>